<dbReference type="PANTHER" id="PTHR46910">
    <property type="entry name" value="TRANSCRIPTION FACTOR PDR1"/>
    <property type="match status" value="1"/>
</dbReference>
<evidence type="ECO:0000256" key="7">
    <source>
        <dbReference type="SAM" id="MobiDB-lite"/>
    </source>
</evidence>
<evidence type="ECO:0000256" key="4">
    <source>
        <dbReference type="ARBA" id="ARBA00023125"/>
    </source>
</evidence>
<evidence type="ECO:0000256" key="5">
    <source>
        <dbReference type="ARBA" id="ARBA00023163"/>
    </source>
</evidence>
<evidence type="ECO:0000259" key="9">
    <source>
        <dbReference type="PROSITE" id="PS50048"/>
    </source>
</evidence>
<name>A0A2U3E419_PURLI</name>
<dbReference type="EMBL" id="LCWV01000012">
    <property type="protein sequence ID" value="PWI69226.1"/>
    <property type="molecule type" value="Genomic_DNA"/>
</dbReference>
<reference evidence="10 11" key="1">
    <citation type="journal article" date="2016" name="Front. Microbiol.">
        <title>Genome and transcriptome sequences reveal the specific parasitism of the nematophagous Purpureocillium lilacinum 36-1.</title>
        <authorList>
            <person name="Xie J."/>
            <person name="Li S."/>
            <person name="Mo C."/>
            <person name="Xiao X."/>
            <person name="Peng D."/>
            <person name="Wang G."/>
            <person name="Xiao Y."/>
        </authorList>
    </citation>
    <scope>NUCLEOTIDE SEQUENCE [LARGE SCALE GENOMIC DNA]</scope>
    <source>
        <strain evidence="10 11">36-1</strain>
    </source>
</reference>
<dbReference type="Gene3D" id="4.10.240.10">
    <property type="entry name" value="Zn(2)-C6 fungal-type DNA-binding domain"/>
    <property type="match status" value="1"/>
</dbReference>
<evidence type="ECO:0000256" key="8">
    <source>
        <dbReference type="SAM" id="Phobius"/>
    </source>
</evidence>
<keyword evidence="8" id="KW-0472">Membrane</keyword>
<dbReference type="InterPro" id="IPR007219">
    <property type="entry name" value="XnlR_reg_dom"/>
</dbReference>
<evidence type="ECO:0000256" key="1">
    <source>
        <dbReference type="ARBA" id="ARBA00004123"/>
    </source>
</evidence>
<comment type="subcellular location">
    <subcellularLocation>
        <location evidence="1">Nucleus</location>
    </subcellularLocation>
</comment>
<dbReference type="PANTHER" id="PTHR46910:SF37">
    <property type="entry name" value="ZN(II)2CYS6 TRANSCRIPTION FACTOR (EUROFUNG)"/>
    <property type="match status" value="1"/>
</dbReference>
<dbReference type="GO" id="GO:0006351">
    <property type="term" value="P:DNA-templated transcription"/>
    <property type="evidence" value="ECO:0007669"/>
    <property type="project" value="InterPro"/>
</dbReference>
<dbReference type="SMART" id="SM00906">
    <property type="entry name" value="Fungal_trans"/>
    <property type="match status" value="1"/>
</dbReference>
<dbReference type="SMART" id="SM00066">
    <property type="entry name" value="GAL4"/>
    <property type="match status" value="1"/>
</dbReference>
<keyword evidence="3" id="KW-0805">Transcription regulation</keyword>
<keyword evidence="8" id="KW-1133">Transmembrane helix</keyword>
<dbReference type="Proteomes" id="UP000245956">
    <property type="component" value="Unassembled WGS sequence"/>
</dbReference>
<dbReference type="GO" id="GO:0000981">
    <property type="term" value="F:DNA-binding transcription factor activity, RNA polymerase II-specific"/>
    <property type="evidence" value="ECO:0007669"/>
    <property type="project" value="InterPro"/>
</dbReference>
<gene>
    <name evidence="10" type="ORF">PCL_00873</name>
</gene>
<evidence type="ECO:0000313" key="10">
    <source>
        <dbReference type="EMBL" id="PWI69226.1"/>
    </source>
</evidence>
<evidence type="ECO:0000313" key="11">
    <source>
        <dbReference type="Proteomes" id="UP000245956"/>
    </source>
</evidence>
<keyword evidence="4" id="KW-0238">DNA-binding</keyword>
<feature type="domain" description="Zn(2)-C6 fungal-type" evidence="9">
    <location>
        <begin position="7"/>
        <end position="39"/>
    </location>
</feature>
<keyword evidence="5" id="KW-0804">Transcription</keyword>
<sequence>MEKKKRACDACYRRKIQCDASEAGARCDWCLHHNLPCTFDRVRGRKKRPSAEAAARQSLAKRLERVEEAIARTEALKEGSRTPSDSSSGSTPHVPDQTAQQNGNQDASHAADHGCPVCRSKSSAQLPSRRVTHTPLGQIYFAGQNFGAICCRNGVPHFTASGEQWIHSRTGQWPRFGDIYGSETAAPPGLPVAASTLYSLSNRSYQGHDAKLPSRWVVQSLLDEFIASDFSLVFPLVDRVLFEETAKLAYSRQKPLMCEYVGAKACVFAFVSMASSNFPDLEAASHIDPDACAKEAQILLADFLEDASITTLQTMFMLLLHETLYGHLQAAIMYHAVACRTMFSLGGHTTTMPASTGRALTIPEREDRHLRHLFWLCYSFDKDIALRTGQPPIIRDDFCDISLPDDYVQDRYDRHRHGDDGKTPWFPNDLRLSLIKSKAVDAIYSAVALRKSDAELLRAIRELDDELERWRVSIPADFSPALSVRRAVQLEDLDRSRSMLHIELHLDYHYLLNIIHVASGRCVFDRQGREKDKTYGVESSLDLSMEASRSTLIYLSAMAPRLAGEAFWVFIFYPVSALMTVFFNILRNPQSEHAVHDVELLSTASDVIRSMPLHKETAYETAYLRRMDRFVAELSRLGKCAIARTHGERDGYPLSR</sequence>
<comment type="caution">
    <text evidence="10">The sequence shown here is derived from an EMBL/GenBank/DDBJ whole genome shotgun (WGS) entry which is preliminary data.</text>
</comment>
<dbReference type="AlphaFoldDB" id="A0A2U3E419"/>
<dbReference type="SUPFAM" id="SSF57701">
    <property type="entry name" value="Zn2/Cys6 DNA-binding domain"/>
    <property type="match status" value="1"/>
</dbReference>
<proteinExistence type="predicted"/>
<dbReference type="InterPro" id="IPR001138">
    <property type="entry name" value="Zn2Cys6_DnaBD"/>
</dbReference>
<feature type="transmembrane region" description="Helical" evidence="8">
    <location>
        <begin position="566"/>
        <end position="586"/>
    </location>
</feature>
<keyword evidence="2" id="KW-0479">Metal-binding</keyword>
<evidence type="ECO:0000256" key="3">
    <source>
        <dbReference type="ARBA" id="ARBA00023015"/>
    </source>
</evidence>
<feature type="compositionally biased region" description="Polar residues" evidence="7">
    <location>
        <begin position="97"/>
        <end position="107"/>
    </location>
</feature>
<feature type="compositionally biased region" description="Low complexity" evidence="7">
    <location>
        <begin position="81"/>
        <end position="92"/>
    </location>
</feature>
<keyword evidence="6" id="KW-0539">Nucleus</keyword>
<accession>A0A2U3E419</accession>
<dbReference type="CDD" id="cd00067">
    <property type="entry name" value="GAL4"/>
    <property type="match status" value="1"/>
</dbReference>
<evidence type="ECO:0000256" key="6">
    <source>
        <dbReference type="ARBA" id="ARBA00023242"/>
    </source>
</evidence>
<dbReference type="CDD" id="cd12148">
    <property type="entry name" value="fungal_TF_MHR"/>
    <property type="match status" value="1"/>
</dbReference>
<dbReference type="Pfam" id="PF00172">
    <property type="entry name" value="Zn_clus"/>
    <property type="match status" value="1"/>
</dbReference>
<dbReference type="InterPro" id="IPR050987">
    <property type="entry name" value="AtrR-like"/>
</dbReference>
<dbReference type="InterPro" id="IPR036864">
    <property type="entry name" value="Zn2-C6_fun-type_DNA-bd_sf"/>
</dbReference>
<evidence type="ECO:0000256" key="2">
    <source>
        <dbReference type="ARBA" id="ARBA00022723"/>
    </source>
</evidence>
<organism evidence="10 11">
    <name type="scientific">Purpureocillium lilacinum</name>
    <name type="common">Paecilomyces lilacinus</name>
    <dbReference type="NCBI Taxonomy" id="33203"/>
    <lineage>
        <taxon>Eukaryota</taxon>
        <taxon>Fungi</taxon>
        <taxon>Dikarya</taxon>
        <taxon>Ascomycota</taxon>
        <taxon>Pezizomycotina</taxon>
        <taxon>Sordariomycetes</taxon>
        <taxon>Hypocreomycetidae</taxon>
        <taxon>Hypocreales</taxon>
        <taxon>Ophiocordycipitaceae</taxon>
        <taxon>Purpureocillium</taxon>
    </lineage>
</organism>
<dbReference type="GO" id="GO:0003677">
    <property type="term" value="F:DNA binding"/>
    <property type="evidence" value="ECO:0007669"/>
    <property type="project" value="UniProtKB-KW"/>
</dbReference>
<keyword evidence="8" id="KW-0812">Transmembrane</keyword>
<dbReference type="GO" id="GO:0005634">
    <property type="term" value="C:nucleus"/>
    <property type="evidence" value="ECO:0007669"/>
    <property type="project" value="UniProtKB-SubCell"/>
</dbReference>
<dbReference type="Pfam" id="PF04082">
    <property type="entry name" value="Fungal_trans"/>
    <property type="match status" value="1"/>
</dbReference>
<dbReference type="GO" id="GO:0008270">
    <property type="term" value="F:zinc ion binding"/>
    <property type="evidence" value="ECO:0007669"/>
    <property type="project" value="InterPro"/>
</dbReference>
<dbReference type="PROSITE" id="PS50048">
    <property type="entry name" value="ZN2_CY6_FUNGAL_2"/>
    <property type="match status" value="1"/>
</dbReference>
<protein>
    <recommendedName>
        <fullName evidence="9">Zn(2)-C6 fungal-type domain-containing protein</fullName>
    </recommendedName>
</protein>
<feature type="region of interest" description="Disordered" evidence="7">
    <location>
        <begin position="72"/>
        <end position="115"/>
    </location>
</feature>